<reference evidence="2 3" key="1">
    <citation type="submission" date="2018-04" db="EMBL/GenBank/DDBJ databases">
        <title>Genomic Encyclopedia of Type Strains, Phase IV (KMG-IV): sequencing the most valuable type-strain genomes for metagenomic binning, comparative biology and taxonomic classification.</title>
        <authorList>
            <person name="Goeker M."/>
        </authorList>
    </citation>
    <scope>NUCLEOTIDE SEQUENCE [LARGE SCALE GENOMIC DNA]</scope>
    <source>
        <strain evidence="2 3">DSM 14823</strain>
    </source>
</reference>
<gene>
    <name evidence="2" type="ORF">C8D82_11414</name>
</gene>
<proteinExistence type="predicted"/>
<dbReference type="AlphaFoldDB" id="A0A2U1AYI4"/>
<accession>A0A2U1AYI4</accession>
<name>A0A2U1AYI4_9BACT</name>
<organism evidence="2 3">
    <name type="scientific">Victivallis vadensis</name>
    <dbReference type="NCBI Taxonomy" id="172901"/>
    <lineage>
        <taxon>Bacteria</taxon>
        <taxon>Pseudomonadati</taxon>
        <taxon>Lentisphaerota</taxon>
        <taxon>Lentisphaeria</taxon>
        <taxon>Victivallales</taxon>
        <taxon>Victivallaceae</taxon>
        <taxon>Victivallis</taxon>
    </lineage>
</organism>
<comment type="caution">
    <text evidence="2">The sequence shown here is derived from an EMBL/GenBank/DDBJ whole genome shotgun (WGS) entry which is preliminary data.</text>
</comment>
<evidence type="ECO:0000313" key="2">
    <source>
        <dbReference type="EMBL" id="PVY41401.1"/>
    </source>
</evidence>
<sequence>MHILNSMRRRPATSPHYKQELTGAKPVPLAEACEPAVKKPGKWESSEHIARQNF</sequence>
<dbReference type="EMBL" id="QEKH01000014">
    <property type="protein sequence ID" value="PVY41401.1"/>
    <property type="molecule type" value="Genomic_DNA"/>
</dbReference>
<dbReference type="Proteomes" id="UP000245959">
    <property type="component" value="Unassembled WGS sequence"/>
</dbReference>
<feature type="region of interest" description="Disordered" evidence="1">
    <location>
        <begin position="1"/>
        <end position="28"/>
    </location>
</feature>
<protein>
    <submittedName>
        <fullName evidence="2">Uncharacterized protein</fullName>
    </submittedName>
</protein>
<keyword evidence="3" id="KW-1185">Reference proteome</keyword>
<evidence type="ECO:0000313" key="3">
    <source>
        <dbReference type="Proteomes" id="UP000245959"/>
    </source>
</evidence>
<evidence type="ECO:0000256" key="1">
    <source>
        <dbReference type="SAM" id="MobiDB-lite"/>
    </source>
</evidence>